<evidence type="ECO:0000313" key="1">
    <source>
        <dbReference type="EMBL" id="GAG87997.1"/>
    </source>
</evidence>
<dbReference type="Pfam" id="PF02585">
    <property type="entry name" value="PIG-L"/>
    <property type="match status" value="1"/>
</dbReference>
<accession>X1C3T4</accession>
<dbReference type="Gene3D" id="3.40.50.10320">
    <property type="entry name" value="LmbE-like"/>
    <property type="match status" value="1"/>
</dbReference>
<dbReference type="InterPro" id="IPR024078">
    <property type="entry name" value="LmbE-like_dom_sf"/>
</dbReference>
<dbReference type="EMBL" id="BART01010336">
    <property type="protein sequence ID" value="GAG87997.1"/>
    <property type="molecule type" value="Genomic_DNA"/>
</dbReference>
<proteinExistence type="predicted"/>
<dbReference type="GO" id="GO:0016811">
    <property type="term" value="F:hydrolase activity, acting on carbon-nitrogen (but not peptide) bonds, in linear amides"/>
    <property type="evidence" value="ECO:0007669"/>
    <property type="project" value="TreeGrafter"/>
</dbReference>
<comment type="caution">
    <text evidence="1">The sequence shown here is derived from an EMBL/GenBank/DDBJ whole genome shotgun (WGS) entry which is preliminary data.</text>
</comment>
<dbReference type="SUPFAM" id="SSF102588">
    <property type="entry name" value="LmbE-like"/>
    <property type="match status" value="1"/>
</dbReference>
<dbReference type="InterPro" id="IPR003737">
    <property type="entry name" value="GlcNAc_PI_deacetylase-related"/>
</dbReference>
<reference evidence="1" key="1">
    <citation type="journal article" date="2014" name="Front. Microbiol.">
        <title>High frequency of phylogenetically diverse reductive dehalogenase-homologous genes in deep subseafloor sedimentary metagenomes.</title>
        <authorList>
            <person name="Kawai M."/>
            <person name="Futagami T."/>
            <person name="Toyoda A."/>
            <person name="Takaki Y."/>
            <person name="Nishi S."/>
            <person name="Hori S."/>
            <person name="Arai W."/>
            <person name="Tsubouchi T."/>
            <person name="Morono Y."/>
            <person name="Uchiyama I."/>
            <person name="Ito T."/>
            <person name="Fujiyama A."/>
            <person name="Inagaki F."/>
            <person name="Takami H."/>
        </authorList>
    </citation>
    <scope>NUCLEOTIDE SEQUENCE</scope>
    <source>
        <strain evidence="1">Expedition CK06-06</strain>
    </source>
</reference>
<dbReference type="PANTHER" id="PTHR12993:SF30">
    <property type="entry name" value="N-ACETYL-ALPHA-D-GLUCOSAMINYL L-MALATE DEACETYLASE 1"/>
    <property type="match status" value="1"/>
</dbReference>
<name>X1C3T4_9ZZZZ</name>
<dbReference type="AlphaFoldDB" id="X1C3T4"/>
<evidence type="ECO:0008006" key="2">
    <source>
        <dbReference type="Google" id="ProtNLM"/>
    </source>
</evidence>
<protein>
    <recommendedName>
        <fullName evidence="2">Bacillithiol biosynthesis deacetylase BshB1</fullName>
    </recommendedName>
</protein>
<sequence length="84" mass="9027">MNIELDILVIGAHPDDAEIGCGGTIAHYAKKGKKVGVLDLSNGEPTPFGTVEKRMEEAKVASEILGLAVRITLDMTNRYIENST</sequence>
<dbReference type="PANTHER" id="PTHR12993">
    <property type="entry name" value="N-ACETYLGLUCOSAMINYL-PHOSPHATIDYLINOSITOL DE-N-ACETYLASE-RELATED"/>
    <property type="match status" value="1"/>
</dbReference>
<organism evidence="1">
    <name type="scientific">marine sediment metagenome</name>
    <dbReference type="NCBI Taxonomy" id="412755"/>
    <lineage>
        <taxon>unclassified sequences</taxon>
        <taxon>metagenomes</taxon>
        <taxon>ecological metagenomes</taxon>
    </lineage>
</organism>
<gene>
    <name evidence="1" type="ORF">S01H4_22522</name>
</gene>